<accession>A0A832V3R0</accession>
<dbReference type="GO" id="GO:0005524">
    <property type="term" value="F:ATP binding"/>
    <property type="evidence" value="ECO:0007669"/>
    <property type="project" value="UniProtKB-UniRule"/>
</dbReference>
<comment type="caution">
    <text evidence="13">The sequence shown here is derived from an EMBL/GenBank/DDBJ whole genome shotgun (WGS) entry which is preliminary data.</text>
</comment>
<sequence length="369" mass="41183">MPAQKNKNKALLVLENGAFFEGIPFGFFSPNTFGEVVFNTAMTGYQEALTDPSYAGQILTMTYPLVGNYATNKENFESKRVQVRGFVISELCELPSHFKAFETLGKFLKEYKIPGLYNVDTRALTQVIRTKGVMKGVICKSDVDIKKVSEEVNLRPHPDSEDLLPYVTVSKPEVWNKKGTRNIVLIDTGVKYNILRSLERRGCRITVVPANTSFEKIMRYNPEGIIISNGPGDPAKPTYVIETVRKLINESDIPIFGICLGHQILALAAGAKTYKLKFGHRGVNHPVKDFETGTVHITTQNHGYAVDSQSLEGTNFKATKFNLNDNSIEGLTHKNKPIFSVQYHPEGGPGPQDNKYLFDKFLKMVGKNV</sequence>
<dbReference type="PRINTS" id="PR00097">
    <property type="entry name" value="ANTSNTHASEII"/>
</dbReference>
<comment type="pathway">
    <text evidence="2 11">Amino-acid biosynthesis; L-arginine biosynthesis; carbamoyl phosphate from bicarbonate: step 1/1.</text>
</comment>
<feature type="binding site" evidence="11">
    <location>
        <position position="304"/>
    </location>
    <ligand>
        <name>L-glutamine</name>
        <dbReference type="ChEBI" id="CHEBI:58359"/>
    </ligand>
</feature>
<evidence type="ECO:0000256" key="1">
    <source>
        <dbReference type="ARBA" id="ARBA00004812"/>
    </source>
</evidence>
<dbReference type="CDD" id="cd01744">
    <property type="entry name" value="GATase1_CPSase"/>
    <property type="match status" value="1"/>
</dbReference>
<dbReference type="PRINTS" id="PR00096">
    <property type="entry name" value="GATASE"/>
</dbReference>
<evidence type="ECO:0000256" key="5">
    <source>
        <dbReference type="ARBA" id="ARBA00022741"/>
    </source>
</evidence>
<dbReference type="PANTHER" id="PTHR43418">
    <property type="entry name" value="MULTIFUNCTIONAL TRYPTOPHAN BIOSYNTHESIS PROTEIN-RELATED"/>
    <property type="match status" value="1"/>
</dbReference>
<dbReference type="UniPathway" id="UPA00070">
    <property type="reaction ID" value="UER00115"/>
</dbReference>
<dbReference type="GO" id="GO:0006207">
    <property type="term" value="P:'de novo' pyrimidine nucleobase biosynthetic process"/>
    <property type="evidence" value="ECO:0007669"/>
    <property type="project" value="InterPro"/>
</dbReference>
<keyword evidence="5 11" id="KW-0547">Nucleotide-binding</keyword>
<keyword evidence="11" id="KW-0055">Arginine biosynthesis</keyword>
<dbReference type="Proteomes" id="UP000646946">
    <property type="component" value="Unassembled WGS sequence"/>
</dbReference>
<feature type="binding site" evidence="11">
    <location>
        <position position="230"/>
    </location>
    <ligand>
        <name>L-glutamine</name>
        <dbReference type="ChEBI" id="CHEBI:58359"/>
    </ligand>
</feature>
<dbReference type="SUPFAM" id="SSF52021">
    <property type="entry name" value="Carbamoyl phosphate synthetase, small subunit N-terminal domain"/>
    <property type="match status" value="1"/>
</dbReference>
<dbReference type="GO" id="GO:0006526">
    <property type="term" value="P:L-arginine biosynthetic process"/>
    <property type="evidence" value="ECO:0007669"/>
    <property type="project" value="UniProtKB-UniRule"/>
</dbReference>
<evidence type="ECO:0000259" key="12">
    <source>
        <dbReference type="SMART" id="SM01097"/>
    </source>
</evidence>
<keyword evidence="14" id="KW-1185">Reference proteome</keyword>
<keyword evidence="4 11" id="KW-0436">Ligase</keyword>
<keyword evidence="8 11" id="KW-0665">Pyrimidine biosynthesis</keyword>
<dbReference type="FunFam" id="3.50.30.20:FF:000001">
    <property type="entry name" value="Carbamoyl-phosphate synthase small chain"/>
    <property type="match status" value="1"/>
</dbReference>
<dbReference type="Pfam" id="PF00988">
    <property type="entry name" value="CPSase_sm_chain"/>
    <property type="match status" value="1"/>
</dbReference>
<dbReference type="SMART" id="SM01097">
    <property type="entry name" value="CPSase_sm_chain"/>
    <property type="match status" value="1"/>
</dbReference>
<dbReference type="PRINTS" id="PR00099">
    <property type="entry name" value="CPSGATASE"/>
</dbReference>
<feature type="binding site" evidence="11">
    <location>
        <position position="232"/>
    </location>
    <ligand>
        <name>L-glutamine</name>
        <dbReference type="ChEBI" id="CHEBI:58359"/>
    </ligand>
</feature>
<dbReference type="Gene3D" id="3.40.50.880">
    <property type="match status" value="1"/>
</dbReference>
<feature type="binding site" evidence="11">
    <location>
        <position position="53"/>
    </location>
    <ligand>
        <name>L-glutamine</name>
        <dbReference type="ChEBI" id="CHEBI:58359"/>
    </ligand>
</feature>
<comment type="catalytic activity">
    <reaction evidence="9 11">
        <text>hydrogencarbonate + L-glutamine + 2 ATP + H2O = carbamoyl phosphate + L-glutamate + 2 ADP + phosphate + 2 H(+)</text>
        <dbReference type="Rhea" id="RHEA:18633"/>
        <dbReference type="ChEBI" id="CHEBI:15377"/>
        <dbReference type="ChEBI" id="CHEBI:15378"/>
        <dbReference type="ChEBI" id="CHEBI:17544"/>
        <dbReference type="ChEBI" id="CHEBI:29985"/>
        <dbReference type="ChEBI" id="CHEBI:30616"/>
        <dbReference type="ChEBI" id="CHEBI:43474"/>
        <dbReference type="ChEBI" id="CHEBI:58228"/>
        <dbReference type="ChEBI" id="CHEBI:58359"/>
        <dbReference type="ChEBI" id="CHEBI:456216"/>
        <dbReference type="EC" id="6.3.5.5"/>
    </reaction>
</comment>
<feature type="active site" evidence="11">
    <location>
        <position position="346"/>
    </location>
</feature>
<evidence type="ECO:0000256" key="11">
    <source>
        <dbReference type="HAMAP-Rule" id="MF_01209"/>
    </source>
</evidence>
<comment type="catalytic activity">
    <reaction evidence="10 11">
        <text>L-glutamine + H2O = L-glutamate + NH4(+)</text>
        <dbReference type="Rhea" id="RHEA:15889"/>
        <dbReference type="ChEBI" id="CHEBI:15377"/>
        <dbReference type="ChEBI" id="CHEBI:28938"/>
        <dbReference type="ChEBI" id="CHEBI:29985"/>
        <dbReference type="ChEBI" id="CHEBI:58359"/>
    </reaction>
</comment>
<dbReference type="PROSITE" id="PS51273">
    <property type="entry name" value="GATASE_TYPE_1"/>
    <property type="match status" value="1"/>
</dbReference>
<evidence type="ECO:0000313" key="13">
    <source>
        <dbReference type="EMBL" id="HIK00432.1"/>
    </source>
</evidence>
<evidence type="ECO:0000256" key="2">
    <source>
        <dbReference type="ARBA" id="ARBA00005077"/>
    </source>
</evidence>
<dbReference type="SUPFAM" id="SSF52317">
    <property type="entry name" value="Class I glutamine amidotransferase-like"/>
    <property type="match status" value="1"/>
</dbReference>
<comment type="function">
    <text evidence="11">Small subunit of the glutamine-dependent carbamoyl phosphate synthetase (CPSase). CPSase catalyzes the formation of carbamoyl phosphate from the ammonia moiety of glutamine, carbonate, and phosphate donated by ATP, constituting the first step of 2 biosynthetic pathways, one leading to arginine and/or urea and the other to pyrimidine nucleotides. The small subunit (glutamine amidotransferase) binds and cleaves glutamine to supply the large subunit with the substrate ammonia.</text>
</comment>
<dbReference type="InterPro" id="IPR036480">
    <property type="entry name" value="CarbP_synth_ssu_N_sf"/>
</dbReference>
<dbReference type="GO" id="GO:0006541">
    <property type="term" value="P:glutamine metabolic process"/>
    <property type="evidence" value="ECO:0007669"/>
    <property type="project" value="InterPro"/>
</dbReference>
<dbReference type="InterPro" id="IPR002474">
    <property type="entry name" value="CarbamoylP_synth_ssu_N"/>
</dbReference>
<feature type="binding site" evidence="11">
    <location>
        <position position="301"/>
    </location>
    <ligand>
        <name>L-glutamine</name>
        <dbReference type="ChEBI" id="CHEBI:58359"/>
    </ligand>
</feature>
<evidence type="ECO:0000256" key="10">
    <source>
        <dbReference type="ARBA" id="ARBA00049285"/>
    </source>
</evidence>
<dbReference type="NCBIfam" id="TIGR01368">
    <property type="entry name" value="CPSaseIIsmall"/>
    <property type="match status" value="1"/>
</dbReference>
<dbReference type="EMBL" id="DVAB01000023">
    <property type="protein sequence ID" value="HIK00432.1"/>
    <property type="molecule type" value="Genomic_DNA"/>
</dbReference>
<dbReference type="InterPro" id="IPR029062">
    <property type="entry name" value="Class_I_gatase-like"/>
</dbReference>
<keyword evidence="11" id="KW-0028">Amino-acid biosynthesis</keyword>
<comment type="pathway">
    <text evidence="1 11">Pyrimidine metabolism; UMP biosynthesis via de novo pathway; (S)-dihydroorotate from bicarbonate: step 1/3.</text>
</comment>
<feature type="active site" evidence="11">
    <location>
        <position position="344"/>
    </location>
</feature>
<dbReference type="InterPro" id="IPR017926">
    <property type="entry name" value="GATASE"/>
</dbReference>
<dbReference type="InterPro" id="IPR035686">
    <property type="entry name" value="CPSase_GATase1"/>
</dbReference>
<organism evidence="13 14">
    <name type="scientific">Candidatus Naiadarchaeum limnaeum</name>
    <dbReference type="NCBI Taxonomy" id="2756139"/>
    <lineage>
        <taxon>Archaea</taxon>
        <taxon>Candidatus Undinarchaeota</taxon>
        <taxon>Candidatus Undinarchaeia</taxon>
        <taxon>Candidatus Naiadarchaeales</taxon>
        <taxon>Candidatus Naiadarchaeaceae</taxon>
        <taxon>Candidatus Naiadarchaeum</taxon>
    </lineage>
</organism>
<gene>
    <name evidence="11 13" type="primary">carA</name>
    <name evidence="13" type="ORF">H1016_02740</name>
</gene>
<dbReference type="GO" id="GO:0004088">
    <property type="term" value="F:carbamoyl-phosphate synthase (glutamine-hydrolyzing) activity"/>
    <property type="evidence" value="ECO:0007669"/>
    <property type="project" value="UniProtKB-UniRule"/>
</dbReference>
<dbReference type="EC" id="6.3.5.5" evidence="11"/>
<evidence type="ECO:0000256" key="4">
    <source>
        <dbReference type="ARBA" id="ARBA00022598"/>
    </source>
</evidence>
<dbReference type="UniPathway" id="UPA00068">
    <property type="reaction ID" value="UER00171"/>
</dbReference>
<dbReference type="InterPro" id="IPR006274">
    <property type="entry name" value="CarbamoylP_synth_ssu"/>
</dbReference>
<evidence type="ECO:0000256" key="6">
    <source>
        <dbReference type="ARBA" id="ARBA00022840"/>
    </source>
</evidence>
<evidence type="ECO:0000256" key="9">
    <source>
        <dbReference type="ARBA" id="ARBA00048816"/>
    </source>
</evidence>
<reference evidence="13 14" key="1">
    <citation type="journal article" name="Nat. Commun.">
        <title>Undinarchaeota illuminate DPANN phylogeny and the impact of gene transfer on archaeal evolution.</title>
        <authorList>
            <person name="Dombrowski N."/>
            <person name="Williams T.A."/>
            <person name="Sun J."/>
            <person name="Woodcroft B.J."/>
            <person name="Lee J.H."/>
            <person name="Minh B.Q."/>
            <person name="Rinke C."/>
            <person name="Spang A."/>
        </authorList>
    </citation>
    <scope>NUCLEOTIDE SEQUENCE [LARGE SCALE GENOMIC DNA]</scope>
    <source>
        <strain evidence="13">MAG_bin1129</strain>
    </source>
</reference>
<keyword evidence="6 11" id="KW-0067">ATP-binding</keyword>
<dbReference type="AlphaFoldDB" id="A0A832V3R0"/>
<evidence type="ECO:0000256" key="7">
    <source>
        <dbReference type="ARBA" id="ARBA00022962"/>
    </source>
</evidence>
<feature type="active site" description="Nucleophile" evidence="11">
    <location>
        <position position="259"/>
    </location>
</feature>
<dbReference type="NCBIfam" id="NF009475">
    <property type="entry name" value="PRK12838.1"/>
    <property type="match status" value="1"/>
</dbReference>
<feature type="domain" description="Carbamoyl-phosphate synthase small subunit N-terminal" evidence="12">
    <location>
        <begin position="8"/>
        <end position="139"/>
    </location>
</feature>
<feature type="region of interest" description="CPSase" evidence="11">
    <location>
        <begin position="1"/>
        <end position="183"/>
    </location>
</feature>
<dbReference type="HAMAP" id="MF_01209">
    <property type="entry name" value="CPSase_S_chain"/>
    <property type="match status" value="1"/>
</dbReference>
<dbReference type="Gene3D" id="3.50.30.20">
    <property type="entry name" value="Carbamoyl-phosphate synthase small subunit, N-terminal domain"/>
    <property type="match status" value="1"/>
</dbReference>
<feature type="binding site" evidence="11">
    <location>
        <position position="260"/>
    </location>
    <ligand>
        <name>L-glutamine</name>
        <dbReference type="ChEBI" id="CHEBI:58359"/>
    </ligand>
</feature>
<evidence type="ECO:0000256" key="3">
    <source>
        <dbReference type="ARBA" id="ARBA00007800"/>
    </source>
</evidence>
<comment type="subunit">
    <text evidence="11">Composed of two chains; the small (or glutamine) chain promotes the hydrolysis of glutamine to ammonia, which is used by the large (or ammonia) chain to synthesize carbamoyl phosphate. Tetramer of heterodimers (alpha,beta)4.</text>
</comment>
<name>A0A832V3R0_9ARCH</name>
<dbReference type="InterPro" id="IPR050472">
    <property type="entry name" value="Anth_synth/Amidotransfase"/>
</dbReference>
<evidence type="ECO:0000256" key="8">
    <source>
        <dbReference type="ARBA" id="ARBA00022975"/>
    </source>
</evidence>
<proteinExistence type="inferred from homology"/>
<protein>
    <recommendedName>
        <fullName evidence="11">Carbamoyl phosphate synthase small chain</fullName>
        <ecNumber evidence="11">6.3.5.5</ecNumber>
    </recommendedName>
    <alternativeName>
        <fullName evidence="11">Carbamoyl phosphate synthetase glutamine chain</fullName>
    </alternativeName>
</protein>
<dbReference type="PANTHER" id="PTHR43418:SF7">
    <property type="entry name" value="CARBAMOYL-PHOSPHATE SYNTHASE SMALL CHAIN"/>
    <property type="match status" value="1"/>
</dbReference>
<dbReference type="GO" id="GO:0044205">
    <property type="term" value="P:'de novo' UMP biosynthetic process"/>
    <property type="evidence" value="ECO:0007669"/>
    <property type="project" value="UniProtKB-UniRule"/>
</dbReference>
<evidence type="ECO:0000313" key="14">
    <source>
        <dbReference type="Proteomes" id="UP000646946"/>
    </source>
</evidence>
<feature type="binding site" evidence="11">
    <location>
        <position position="303"/>
    </location>
    <ligand>
        <name>L-glutamine</name>
        <dbReference type="ChEBI" id="CHEBI:58359"/>
    </ligand>
</feature>
<dbReference type="Pfam" id="PF00117">
    <property type="entry name" value="GATase"/>
    <property type="match status" value="1"/>
</dbReference>
<comment type="similarity">
    <text evidence="3 11">Belongs to the CarA family.</text>
</comment>
<feature type="binding site" evidence="11">
    <location>
        <position position="263"/>
    </location>
    <ligand>
        <name>L-glutamine</name>
        <dbReference type="ChEBI" id="CHEBI:58359"/>
    </ligand>
</feature>
<keyword evidence="7 11" id="KW-0315">Glutamine amidotransferase</keyword>